<dbReference type="SUPFAM" id="SSF57716">
    <property type="entry name" value="Glucocorticoid receptor-like (DNA-binding domain)"/>
    <property type="match status" value="1"/>
</dbReference>
<keyword evidence="1" id="KW-0479">Metal-binding</keyword>
<evidence type="ECO:0000259" key="6">
    <source>
        <dbReference type="PROSITE" id="PS50112"/>
    </source>
</evidence>
<feature type="region of interest" description="Disordered" evidence="5">
    <location>
        <begin position="1"/>
        <end position="40"/>
    </location>
</feature>
<dbReference type="InterPro" id="IPR000679">
    <property type="entry name" value="Znf_GATA"/>
</dbReference>
<accession>A0A9P7D472</accession>
<feature type="compositionally biased region" description="Polar residues" evidence="5">
    <location>
        <begin position="17"/>
        <end position="40"/>
    </location>
</feature>
<feature type="compositionally biased region" description="Polar residues" evidence="5">
    <location>
        <begin position="1"/>
        <end position="10"/>
    </location>
</feature>
<proteinExistence type="predicted"/>
<dbReference type="PROSITE" id="PS00344">
    <property type="entry name" value="GATA_ZN_FINGER_1"/>
    <property type="match status" value="1"/>
</dbReference>
<dbReference type="GO" id="GO:0043565">
    <property type="term" value="F:sequence-specific DNA binding"/>
    <property type="evidence" value="ECO:0007669"/>
    <property type="project" value="InterPro"/>
</dbReference>
<dbReference type="Gene3D" id="3.30.50.10">
    <property type="entry name" value="Erythroid Transcription Factor GATA-1, subunit A"/>
    <property type="match status" value="1"/>
</dbReference>
<dbReference type="PANTHER" id="PTHR45658:SF18">
    <property type="entry name" value="PROTEIN GAT2"/>
    <property type="match status" value="1"/>
</dbReference>
<dbReference type="CDD" id="cd00202">
    <property type="entry name" value="ZnF_GATA"/>
    <property type="match status" value="1"/>
</dbReference>
<dbReference type="GO" id="GO:0008270">
    <property type="term" value="F:zinc ion binding"/>
    <property type="evidence" value="ECO:0007669"/>
    <property type="project" value="UniProtKB-KW"/>
</dbReference>
<dbReference type="InterPro" id="IPR035965">
    <property type="entry name" value="PAS-like_dom_sf"/>
</dbReference>
<dbReference type="SMART" id="SM00091">
    <property type="entry name" value="PAS"/>
    <property type="match status" value="1"/>
</dbReference>
<organism evidence="8 9">
    <name type="scientific">Suillus placidus</name>
    <dbReference type="NCBI Taxonomy" id="48579"/>
    <lineage>
        <taxon>Eukaryota</taxon>
        <taxon>Fungi</taxon>
        <taxon>Dikarya</taxon>
        <taxon>Basidiomycota</taxon>
        <taxon>Agaricomycotina</taxon>
        <taxon>Agaricomycetes</taxon>
        <taxon>Agaricomycetidae</taxon>
        <taxon>Boletales</taxon>
        <taxon>Suillineae</taxon>
        <taxon>Suillaceae</taxon>
        <taxon>Suillus</taxon>
    </lineage>
</organism>
<evidence type="ECO:0000256" key="4">
    <source>
        <dbReference type="PROSITE-ProRule" id="PRU00094"/>
    </source>
</evidence>
<feature type="region of interest" description="Disordered" evidence="5">
    <location>
        <begin position="209"/>
        <end position="238"/>
    </location>
</feature>
<dbReference type="CDD" id="cd00130">
    <property type="entry name" value="PAS"/>
    <property type="match status" value="1"/>
</dbReference>
<keyword evidence="2 4" id="KW-0863">Zinc-finger</keyword>
<dbReference type="InterPro" id="IPR000014">
    <property type="entry name" value="PAS"/>
</dbReference>
<dbReference type="InterPro" id="IPR013767">
    <property type="entry name" value="PAS_fold"/>
</dbReference>
<comment type="caution">
    <text evidence="8">The sequence shown here is derived from an EMBL/GenBank/DDBJ whole genome shotgun (WGS) entry which is preliminary data.</text>
</comment>
<dbReference type="GO" id="GO:0006355">
    <property type="term" value="P:regulation of DNA-templated transcription"/>
    <property type="evidence" value="ECO:0007669"/>
    <property type="project" value="InterPro"/>
</dbReference>
<feature type="compositionally biased region" description="Low complexity" evidence="5">
    <location>
        <begin position="218"/>
        <end position="238"/>
    </location>
</feature>
<dbReference type="EMBL" id="JABBWD010000015">
    <property type="protein sequence ID" value="KAG1778503.1"/>
    <property type="molecule type" value="Genomic_DNA"/>
</dbReference>
<dbReference type="Gene3D" id="3.30.450.20">
    <property type="entry name" value="PAS domain"/>
    <property type="match status" value="1"/>
</dbReference>
<feature type="domain" description="GATA-type" evidence="7">
    <location>
        <begin position="319"/>
        <end position="352"/>
    </location>
</feature>
<dbReference type="NCBIfam" id="TIGR00229">
    <property type="entry name" value="sensory_box"/>
    <property type="match status" value="1"/>
</dbReference>
<reference evidence="8" key="1">
    <citation type="journal article" date="2020" name="New Phytol.">
        <title>Comparative genomics reveals dynamic genome evolution in host specialist ectomycorrhizal fungi.</title>
        <authorList>
            <person name="Lofgren L.A."/>
            <person name="Nguyen N.H."/>
            <person name="Vilgalys R."/>
            <person name="Ruytinx J."/>
            <person name="Liao H.L."/>
            <person name="Branco S."/>
            <person name="Kuo A."/>
            <person name="LaButti K."/>
            <person name="Lipzen A."/>
            <person name="Andreopoulos W."/>
            <person name="Pangilinan J."/>
            <person name="Riley R."/>
            <person name="Hundley H."/>
            <person name="Na H."/>
            <person name="Barry K."/>
            <person name="Grigoriev I.V."/>
            <person name="Stajich J.E."/>
            <person name="Kennedy P.G."/>
        </authorList>
    </citation>
    <scope>NUCLEOTIDE SEQUENCE</scope>
    <source>
        <strain evidence="8">DOB743</strain>
    </source>
</reference>
<dbReference type="PROSITE" id="PS50112">
    <property type="entry name" value="PAS"/>
    <property type="match status" value="1"/>
</dbReference>
<evidence type="ECO:0000256" key="5">
    <source>
        <dbReference type="SAM" id="MobiDB-lite"/>
    </source>
</evidence>
<feature type="domain" description="PAS" evidence="6">
    <location>
        <begin position="71"/>
        <end position="126"/>
    </location>
</feature>
<keyword evidence="3" id="KW-0862">Zinc</keyword>
<dbReference type="Pfam" id="PF00320">
    <property type="entry name" value="GATA"/>
    <property type="match status" value="1"/>
</dbReference>
<evidence type="ECO:0000313" key="8">
    <source>
        <dbReference type="EMBL" id="KAG1778503.1"/>
    </source>
</evidence>
<dbReference type="InterPro" id="IPR051140">
    <property type="entry name" value="GATA_TF"/>
</dbReference>
<dbReference type="PANTHER" id="PTHR45658">
    <property type="entry name" value="GATA TRANSCRIPTION FACTOR"/>
    <property type="match status" value="1"/>
</dbReference>
<dbReference type="OrthoDB" id="2162994at2759"/>
<dbReference type="PROSITE" id="PS50114">
    <property type="entry name" value="GATA_ZN_FINGER_2"/>
    <property type="match status" value="1"/>
</dbReference>
<dbReference type="AlphaFoldDB" id="A0A9P7D472"/>
<dbReference type="Pfam" id="PF00989">
    <property type="entry name" value="PAS"/>
    <property type="match status" value="1"/>
</dbReference>
<sequence>MSLSSQSANVTHRPASLSRSQDTAPSLPSNVSGNIPSSTSNAANSIPSTFEFTKRKRWADLLIHELSEAIIFVLSNECKVLFCSRAVSELLGWRDTELVDKDLVDLVNGEDKHAFRASFEQSLRSRMEMLSYVRFKCQSEYASPAKEVLFEVKGYPHYIDDEQYARCFFAVAKPYPSRNTAMLNTFLELKIENERLQQRLADLRVRMPPPSIAHTGQSTASMYSTPSSSRTPSSSFVSTVTHHPIGDLPATCYTTHQTGMSYDDLVTHTNRHQPRGFTDPPNVLTYGSYALAGQQAQQPTEDNYGDDAARRKKIRKMHAAEQYVCVTCGRTDSPEWRKGPQGPKTLCNACGLRWAKQIRTKQDEEQPSAGPST</sequence>
<dbReference type="InterPro" id="IPR013088">
    <property type="entry name" value="Znf_NHR/GATA"/>
</dbReference>
<protein>
    <submittedName>
        <fullName evidence="8">White collar 2 type of transcription factor</fullName>
    </submittedName>
</protein>
<keyword evidence="9" id="KW-1185">Reference proteome</keyword>
<evidence type="ECO:0000313" key="9">
    <source>
        <dbReference type="Proteomes" id="UP000714275"/>
    </source>
</evidence>
<evidence type="ECO:0000259" key="7">
    <source>
        <dbReference type="PROSITE" id="PS50114"/>
    </source>
</evidence>
<evidence type="ECO:0000256" key="1">
    <source>
        <dbReference type="ARBA" id="ARBA00022723"/>
    </source>
</evidence>
<dbReference type="SUPFAM" id="SSF55785">
    <property type="entry name" value="PYP-like sensor domain (PAS domain)"/>
    <property type="match status" value="1"/>
</dbReference>
<dbReference type="SMART" id="SM00401">
    <property type="entry name" value="ZnF_GATA"/>
    <property type="match status" value="1"/>
</dbReference>
<name>A0A9P7D472_9AGAM</name>
<evidence type="ECO:0000256" key="3">
    <source>
        <dbReference type="ARBA" id="ARBA00022833"/>
    </source>
</evidence>
<dbReference type="Proteomes" id="UP000714275">
    <property type="component" value="Unassembled WGS sequence"/>
</dbReference>
<evidence type="ECO:0000256" key="2">
    <source>
        <dbReference type="ARBA" id="ARBA00022771"/>
    </source>
</evidence>
<gene>
    <name evidence="8" type="ORF">EV702DRAFT_1093692</name>
</gene>